<evidence type="ECO:0000256" key="4">
    <source>
        <dbReference type="NCBIfam" id="TIGR03448"/>
    </source>
</evidence>
<accession>A0ABS1SL63</accession>
<comment type="caution">
    <text evidence="6">The sequence shown here is derived from an EMBL/GenBank/DDBJ whole genome shotgun (WGS) entry which is preliminary data.</text>
</comment>
<dbReference type="InterPro" id="IPR017813">
    <property type="entry name" value="Mycothiol_AcTrfase"/>
</dbReference>
<dbReference type="RefSeq" id="WP_202380899.1">
    <property type="nucleotide sequence ID" value="NZ_BAAAMA010000008.1"/>
</dbReference>
<dbReference type="GO" id="GO:0035447">
    <property type="term" value="F:mycothiol synthase activity"/>
    <property type="evidence" value="ECO:0007669"/>
    <property type="project" value="UniProtKB-EC"/>
</dbReference>
<dbReference type="EMBL" id="QYAD01000001">
    <property type="protein sequence ID" value="MBL3688904.1"/>
    <property type="molecule type" value="Genomic_DNA"/>
</dbReference>
<proteinExistence type="predicted"/>
<evidence type="ECO:0000256" key="2">
    <source>
        <dbReference type="ARBA" id="ARBA00022737"/>
    </source>
</evidence>
<dbReference type="PANTHER" id="PTHR43617">
    <property type="entry name" value="L-AMINO ACID N-ACETYLTRANSFERASE"/>
    <property type="match status" value="1"/>
</dbReference>
<keyword evidence="1 6" id="KW-0808">Transferase</keyword>
<organism evidence="6 7">
    <name type="scientific">Leucobacter chromiireducens subsp. chromiireducens</name>
    <dbReference type="NCBI Taxonomy" id="660067"/>
    <lineage>
        <taxon>Bacteria</taxon>
        <taxon>Bacillati</taxon>
        <taxon>Actinomycetota</taxon>
        <taxon>Actinomycetes</taxon>
        <taxon>Micrococcales</taxon>
        <taxon>Microbacteriaceae</taxon>
        <taxon>Leucobacter</taxon>
    </lineage>
</organism>
<evidence type="ECO:0000256" key="3">
    <source>
        <dbReference type="ARBA" id="ARBA00023315"/>
    </source>
</evidence>
<evidence type="ECO:0000259" key="5">
    <source>
        <dbReference type="PROSITE" id="PS51186"/>
    </source>
</evidence>
<protein>
    <recommendedName>
        <fullName evidence="4">Mycothiol synthase</fullName>
        <ecNumber evidence="4">2.3.1.189</ecNumber>
    </recommendedName>
</protein>
<dbReference type="SUPFAM" id="SSF55729">
    <property type="entry name" value="Acyl-CoA N-acyltransferases (Nat)"/>
    <property type="match status" value="2"/>
</dbReference>
<dbReference type="EC" id="2.3.1.189" evidence="4"/>
<dbReference type="InterPro" id="IPR000182">
    <property type="entry name" value="GNAT_dom"/>
</dbReference>
<dbReference type="CDD" id="cd04301">
    <property type="entry name" value="NAT_SF"/>
    <property type="match status" value="2"/>
</dbReference>
<dbReference type="InterPro" id="IPR016181">
    <property type="entry name" value="Acyl_CoA_acyltransferase"/>
</dbReference>
<dbReference type="NCBIfam" id="TIGR03448">
    <property type="entry name" value="mycothiol_MshD"/>
    <property type="match status" value="1"/>
</dbReference>
<keyword evidence="3 6" id="KW-0012">Acyltransferase</keyword>
<evidence type="ECO:0000256" key="1">
    <source>
        <dbReference type="ARBA" id="ARBA00022679"/>
    </source>
</evidence>
<dbReference type="InterPro" id="IPR050276">
    <property type="entry name" value="MshD_Acetyltransferase"/>
</dbReference>
<gene>
    <name evidence="6" type="primary">mshD</name>
    <name evidence="6" type="ORF">D3226_02885</name>
</gene>
<evidence type="ECO:0000313" key="6">
    <source>
        <dbReference type="EMBL" id="MBL3688904.1"/>
    </source>
</evidence>
<keyword evidence="2" id="KW-0677">Repeat</keyword>
<sequence length="320" mass="33541">MVQLTDLTFGADTAPTAEALVAARTLTASAEAADGTPPISDQAMLAVTRGQRTLLFFGDAAAPSAEPIALGIIGEGEVDLVVHPAARGRGVGRAALVALLAQHQLGSGPLRAWAHGENPAATALLERAGFAPIRSLYRMGLDPNLLPSDGQDPLQLAPGGLALHTFGEGANDAADWVRVNAAAFATHPEQGRMTEADLALLREEPWFDPADLILLSDAHGDVIGSTWLKTVRDAATGAVDTELYALAVHPENAGRRLGRLLLDVTLARMAQHAPRSVTLYVDGDNERAVRLYETAGFTIDSRSRQWEAGGQGAADARMGA</sequence>
<reference evidence="6 7" key="1">
    <citation type="submission" date="2018-09" db="EMBL/GenBank/DDBJ databases">
        <title>Comparative genomics of Leucobacter spp.</title>
        <authorList>
            <person name="Reis A.C."/>
            <person name="Kolvenbach B.A."/>
            <person name="Corvini P.F.X."/>
            <person name="Nunes O.C."/>
        </authorList>
    </citation>
    <scope>NUCLEOTIDE SEQUENCE [LARGE SCALE GENOMIC DNA]</scope>
    <source>
        <strain evidence="6 7">L-1</strain>
    </source>
</reference>
<dbReference type="Proteomes" id="UP001646141">
    <property type="component" value="Unassembled WGS sequence"/>
</dbReference>
<evidence type="ECO:0000313" key="7">
    <source>
        <dbReference type="Proteomes" id="UP001646141"/>
    </source>
</evidence>
<keyword evidence="7" id="KW-1185">Reference proteome</keyword>
<feature type="domain" description="N-acetyltransferase" evidence="5">
    <location>
        <begin position="161"/>
        <end position="320"/>
    </location>
</feature>
<dbReference type="Gene3D" id="3.40.630.30">
    <property type="match status" value="1"/>
</dbReference>
<dbReference type="Pfam" id="PF00583">
    <property type="entry name" value="Acetyltransf_1"/>
    <property type="match status" value="2"/>
</dbReference>
<name>A0ABS1SL63_9MICO</name>
<dbReference type="PROSITE" id="PS51186">
    <property type="entry name" value="GNAT"/>
    <property type="match status" value="1"/>
</dbReference>